<proteinExistence type="predicted"/>
<evidence type="ECO:0000313" key="1">
    <source>
        <dbReference type="EMBL" id="KAI4861216.1"/>
    </source>
</evidence>
<comment type="caution">
    <text evidence="1">The sequence shown here is derived from an EMBL/GenBank/DDBJ whole genome shotgun (WGS) entry which is preliminary data.</text>
</comment>
<reference evidence="1 2" key="1">
    <citation type="journal article" date="2022" name="New Phytol.">
        <title>Ecological generalism drives hyperdiversity of secondary metabolite gene clusters in xylarialean endophytes.</title>
        <authorList>
            <person name="Franco M.E.E."/>
            <person name="Wisecaver J.H."/>
            <person name="Arnold A.E."/>
            <person name="Ju Y.M."/>
            <person name="Slot J.C."/>
            <person name="Ahrendt S."/>
            <person name="Moore L.P."/>
            <person name="Eastman K.E."/>
            <person name="Scott K."/>
            <person name="Konkel Z."/>
            <person name="Mondo S.J."/>
            <person name="Kuo A."/>
            <person name="Hayes R.D."/>
            <person name="Haridas S."/>
            <person name="Andreopoulos B."/>
            <person name="Riley R."/>
            <person name="LaButti K."/>
            <person name="Pangilinan J."/>
            <person name="Lipzen A."/>
            <person name="Amirebrahimi M."/>
            <person name="Yan J."/>
            <person name="Adam C."/>
            <person name="Keymanesh K."/>
            <person name="Ng V."/>
            <person name="Louie K."/>
            <person name="Northen T."/>
            <person name="Drula E."/>
            <person name="Henrissat B."/>
            <person name="Hsieh H.M."/>
            <person name="Youens-Clark K."/>
            <person name="Lutzoni F."/>
            <person name="Miadlikowska J."/>
            <person name="Eastwood D.C."/>
            <person name="Hamelin R.C."/>
            <person name="Grigoriev I.V."/>
            <person name="U'Ren J.M."/>
        </authorList>
    </citation>
    <scope>NUCLEOTIDE SEQUENCE [LARGE SCALE GENOMIC DNA]</scope>
    <source>
        <strain evidence="1 2">CBS 119005</strain>
    </source>
</reference>
<evidence type="ECO:0000313" key="2">
    <source>
        <dbReference type="Proteomes" id="UP001497700"/>
    </source>
</evidence>
<dbReference type="Proteomes" id="UP001497700">
    <property type="component" value="Unassembled WGS sequence"/>
</dbReference>
<dbReference type="EMBL" id="MU393559">
    <property type="protein sequence ID" value="KAI4861216.1"/>
    <property type="molecule type" value="Genomic_DNA"/>
</dbReference>
<gene>
    <name evidence="1" type="ORF">F4820DRAFT_434532</name>
</gene>
<sequence length="283" mass="30985">MKLPMLRSMSNVALATIVCTYIFTFLAALSLALHGFVRLHLLRTRFKLEDFLTFIAFMISLALVGQITWAVIDEGQGQHMSTVTRDQFELIAKSLLASEALWALVNTFIRLTALFLLRDIFAPSRVAYGSMILIAVSIIHGSAALLTSVLICRPIRASWDDQVQGTCGDQIAAFVSLEVIGLLIDIAILALPLQPTLSINQMTLKRKLSVLFILSAGAVVIIITGLRIAALHRINTSDFSYDQGYLGLLSTLGALLGIMTCCTVSVTHLIRHLRGKSKESLEI</sequence>
<protein>
    <submittedName>
        <fullName evidence="1">Uncharacterized protein</fullName>
    </submittedName>
</protein>
<keyword evidence="2" id="KW-1185">Reference proteome</keyword>
<accession>A0ACB9YP92</accession>
<organism evidence="1 2">
    <name type="scientific">Hypoxylon rubiginosum</name>
    <dbReference type="NCBI Taxonomy" id="110542"/>
    <lineage>
        <taxon>Eukaryota</taxon>
        <taxon>Fungi</taxon>
        <taxon>Dikarya</taxon>
        <taxon>Ascomycota</taxon>
        <taxon>Pezizomycotina</taxon>
        <taxon>Sordariomycetes</taxon>
        <taxon>Xylariomycetidae</taxon>
        <taxon>Xylariales</taxon>
        <taxon>Hypoxylaceae</taxon>
        <taxon>Hypoxylon</taxon>
    </lineage>
</organism>
<name>A0ACB9YP92_9PEZI</name>